<sequence length="147" mass="16565">MKKQIKLLKMKCSACLLLLLLIFTACSDDDGNRPAIFGKWKLESETYNGQPSTLSECNRESTVEFRTGGTVIFTYHSSNPLNGSCISGEPQLRPWTRDSNLITVGPTDFDPSYFTDYYTIISLTNETLTWERALSGGTIIRESYSRQ</sequence>
<dbReference type="PROSITE" id="PS51257">
    <property type="entry name" value="PROKAR_LIPOPROTEIN"/>
    <property type="match status" value="1"/>
</dbReference>
<dbReference type="InterPro" id="IPR024311">
    <property type="entry name" value="Lipocalin-like"/>
</dbReference>
<feature type="chain" id="PRO_5012671437" description="Lipocalin-like domain-containing protein" evidence="1">
    <location>
        <begin position="28"/>
        <end position="147"/>
    </location>
</feature>
<dbReference type="EMBL" id="NOXV01000258">
    <property type="protein sequence ID" value="OYQ37208.1"/>
    <property type="molecule type" value="Genomic_DNA"/>
</dbReference>
<feature type="signal peptide" evidence="1">
    <location>
        <begin position="1"/>
        <end position="27"/>
    </location>
</feature>
<evidence type="ECO:0000313" key="3">
    <source>
        <dbReference type="EMBL" id="OYQ37208.1"/>
    </source>
</evidence>
<comment type="caution">
    <text evidence="3">The sequence shown here is derived from an EMBL/GenBank/DDBJ whole genome shotgun (WGS) entry which is preliminary data.</text>
</comment>
<evidence type="ECO:0000259" key="2">
    <source>
        <dbReference type="Pfam" id="PF13648"/>
    </source>
</evidence>
<feature type="domain" description="Lipocalin-like" evidence="2">
    <location>
        <begin position="36"/>
        <end position="130"/>
    </location>
</feature>
<keyword evidence="4" id="KW-1185">Reference proteome</keyword>
<dbReference type="OrthoDB" id="1163617at2"/>
<proteinExistence type="predicted"/>
<dbReference type="RefSeq" id="WP_094414661.1">
    <property type="nucleotide sequence ID" value="NZ_NOXV01000258.1"/>
</dbReference>
<dbReference type="AlphaFoldDB" id="A0A255Z6V4"/>
<accession>A0A255Z6V4</accession>
<evidence type="ECO:0000256" key="1">
    <source>
        <dbReference type="SAM" id="SignalP"/>
    </source>
</evidence>
<dbReference type="Proteomes" id="UP000216605">
    <property type="component" value="Unassembled WGS sequence"/>
</dbReference>
<evidence type="ECO:0000313" key="4">
    <source>
        <dbReference type="Proteomes" id="UP000216605"/>
    </source>
</evidence>
<gene>
    <name evidence="3" type="ORF">CHU92_08705</name>
</gene>
<organism evidence="3 4">
    <name type="scientific">Flavobacterium cyanobacteriorum</name>
    <dbReference type="NCBI Taxonomy" id="2022802"/>
    <lineage>
        <taxon>Bacteria</taxon>
        <taxon>Pseudomonadati</taxon>
        <taxon>Bacteroidota</taxon>
        <taxon>Flavobacteriia</taxon>
        <taxon>Flavobacteriales</taxon>
        <taxon>Flavobacteriaceae</taxon>
        <taxon>Flavobacterium</taxon>
    </lineage>
</organism>
<reference evidence="3 4" key="1">
    <citation type="submission" date="2017-07" db="EMBL/GenBank/DDBJ databases">
        <title>Flavobacterium cyanobacteriorum sp. nov., isolated from cyanobacterial aggregates in a eutrophic lake.</title>
        <authorList>
            <person name="Cai H."/>
        </authorList>
    </citation>
    <scope>NUCLEOTIDE SEQUENCE [LARGE SCALE GENOMIC DNA]</scope>
    <source>
        <strain evidence="3 4">TH021</strain>
    </source>
</reference>
<name>A0A255Z6V4_9FLAO</name>
<keyword evidence="1" id="KW-0732">Signal</keyword>
<protein>
    <recommendedName>
        <fullName evidence="2">Lipocalin-like domain-containing protein</fullName>
    </recommendedName>
</protein>
<dbReference type="Pfam" id="PF13648">
    <property type="entry name" value="Lipocalin_4"/>
    <property type="match status" value="1"/>
</dbReference>